<organism evidence="1">
    <name type="scientific">Medicago truncatula</name>
    <name type="common">Barrel medic</name>
    <name type="synonym">Medicago tribuloides</name>
    <dbReference type="NCBI Taxonomy" id="3880"/>
    <lineage>
        <taxon>Eukaryota</taxon>
        <taxon>Viridiplantae</taxon>
        <taxon>Streptophyta</taxon>
        <taxon>Embryophyta</taxon>
        <taxon>Tracheophyta</taxon>
        <taxon>Spermatophyta</taxon>
        <taxon>Magnoliopsida</taxon>
        <taxon>eudicotyledons</taxon>
        <taxon>Gunneridae</taxon>
        <taxon>Pentapetalae</taxon>
        <taxon>rosids</taxon>
        <taxon>fabids</taxon>
        <taxon>Fabales</taxon>
        <taxon>Fabaceae</taxon>
        <taxon>Papilionoideae</taxon>
        <taxon>50 kb inversion clade</taxon>
        <taxon>NPAAA clade</taxon>
        <taxon>Hologalegina</taxon>
        <taxon>IRL clade</taxon>
        <taxon>Trifolieae</taxon>
        <taxon>Medicago</taxon>
    </lineage>
</organism>
<evidence type="ECO:0000313" key="1">
    <source>
        <dbReference type="EMBL" id="AFK45893.1"/>
    </source>
</evidence>
<name>I3T051_MEDTR</name>
<reference evidence="1" key="1">
    <citation type="submission" date="2012-05" db="EMBL/GenBank/DDBJ databases">
        <authorList>
            <person name="Krishnakumar V."/>
            <person name="Cheung F."/>
            <person name="Xiao Y."/>
            <person name="Chan A."/>
            <person name="Moskal W.A."/>
            <person name="Town C.D."/>
        </authorList>
    </citation>
    <scope>NUCLEOTIDE SEQUENCE</scope>
</reference>
<protein>
    <submittedName>
        <fullName evidence="1">Uncharacterized protein</fullName>
    </submittedName>
</protein>
<sequence length="63" mass="6465">MTISTLSPVYISLSVADAKTVLTKSTASVSDSGVTASCAGKRSGLGDFSWLSRKGIMSVDPEP</sequence>
<dbReference type="AlphaFoldDB" id="I3T051"/>
<dbReference type="EMBL" id="BT146099">
    <property type="protein sequence ID" value="AFK45893.1"/>
    <property type="molecule type" value="mRNA"/>
</dbReference>
<proteinExistence type="evidence at transcript level"/>
<accession>I3T051</accession>